<proteinExistence type="predicted"/>
<dbReference type="OrthoDB" id="6093252at2759"/>
<dbReference type="AlphaFoldDB" id="A0A8J2RIA4"/>
<keyword evidence="3" id="KW-1185">Reference proteome</keyword>
<sequence>MLVAGKALGLTKSLVGRNGFQLRTSVISGPARVKVSKGEMALLGLLIAGGVSFFPAWVLVNIPVYRGGAAE</sequence>
<evidence type="ECO:0000313" key="3">
    <source>
        <dbReference type="Proteomes" id="UP000789390"/>
    </source>
</evidence>
<keyword evidence="1" id="KW-1133">Transmembrane helix</keyword>
<feature type="transmembrane region" description="Helical" evidence="1">
    <location>
        <begin position="40"/>
        <end position="60"/>
    </location>
</feature>
<evidence type="ECO:0000313" key="2">
    <source>
        <dbReference type="EMBL" id="CAH0103020.1"/>
    </source>
</evidence>
<evidence type="ECO:0000256" key="1">
    <source>
        <dbReference type="SAM" id="Phobius"/>
    </source>
</evidence>
<dbReference type="EMBL" id="CAKKLH010000101">
    <property type="protein sequence ID" value="CAH0103020.1"/>
    <property type="molecule type" value="Genomic_DNA"/>
</dbReference>
<protein>
    <submittedName>
        <fullName evidence="2">Uncharacterized protein</fullName>
    </submittedName>
</protein>
<gene>
    <name evidence="2" type="ORF">DGAL_LOCUS5553</name>
</gene>
<reference evidence="2" key="1">
    <citation type="submission" date="2021-11" db="EMBL/GenBank/DDBJ databases">
        <authorList>
            <person name="Schell T."/>
        </authorList>
    </citation>
    <scope>NUCLEOTIDE SEQUENCE</scope>
    <source>
        <strain evidence="2">M5</strain>
    </source>
</reference>
<dbReference type="Proteomes" id="UP000789390">
    <property type="component" value="Unassembled WGS sequence"/>
</dbReference>
<keyword evidence="1" id="KW-0472">Membrane</keyword>
<organism evidence="2 3">
    <name type="scientific">Daphnia galeata</name>
    <dbReference type="NCBI Taxonomy" id="27404"/>
    <lineage>
        <taxon>Eukaryota</taxon>
        <taxon>Metazoa</taxon>
        <taxon>Ecdysozoa</taxon>
        <taxon>Arthropoda</taxon>
        <taxon>Crustacea</taxon>
        <taxon>Branchiopoda</taxon>
        <taxon>Diplostraca</taxon>
        <taxon>Cladocera</taxon>
        <taxon>Anomopoda</taxon>
        <taxon>Daphniidae</taxon>
        <taxon>Daphnia</taxon>
    </lineage>
</organism>
<name>A0A8J2RIA4_9CRUS</name>
<accession>A0A8J2RIA4</accession>
<keyword evidence="1" id="KW-0812">Transmembrane</keyword>
<comment type="caution">
    <text evidence="2">The sequence shown here is derived from an EMBL/GenBank/DDBJ whole genome shotgun (WGS) entry which is preliminary data.</text>
</comment>